<evidence type="ECO:0000313" key="8">
    <source>
        <dbReference type="EMBL" id="KUI73411.1"/>
    </source>
</evidence>
<evidence type="ECO:0000259" key="7">
    <source>
        <dbReference type="PROSITE" id="PS50011"/>
    </source>
</evidence>
<dbReference type="SMART" id="SM00220">
    <property type="entry name" value="S_TKc"/>
    <property type="match status" value="1"/>
</dbReference>
<dbReference type="PANTHER" id="PTHR24345:SF0">
    <property type="entry name" value="CELL CYCLE SERINE_THREONINE-PROTEIN KINASE CDC5_MSD2"/>
    <property type="match status" value="1"/>
</dbReference>
<dbReference type="Gene3D" id="1.10.510.10">
    <property type="entry name" value="Transferase(Phosphotransferase) domain 1"/>
    <property type="match status" value="1"/>
</dbReference>
<keyword evidence="9" id="KW-1185">Reference proteome</keyword>
<dbReference type="SMR" id="A0A194WAE2"/>
<feature type="region of interest" description="Disordered" evidence="6">
    <location>
        <begin position="724"/>
        <end position="826"/>
    </location>
</feature>
<evidence type="ECO:0000256" key="3">
    <source>
        <dbReference type="ARBA" id="ARBA00022741"/>
    </source>
</evidence>
<gene>
    <name evidence="8" type="ORF">VM1G_08980</name>
</gene>
<dbReference type="PANTHER" id="PTHR24345">
    <property type="entry name" value="SERINE/THREONINE-PROTEIN KINASE PLK"/>
    <property type="match status" value="1"/>
</dbReference>
<feature type="compositionally biased region" description="Basic and acidic residues" evidence="6">
    <location>
        <begin position="791"/>
        <end position="800"/>
    </location>
</feature>
<evidence type="ECO:0000256" key="6">
    <source>
        <dbReference type="SAM" id="MobiDB-lite"/>
    </source>
</evidence>
<dbReference type="InterPro" id="IPR000719">
    <property type="entry name" value="Prot_kinase_dom"/>
</dbReference>
<dbReference type="PROSITE" id="PS00108">
    <property type="entry name" value="PROTEIN_KINASE_ST"/>
    <property type="match status" value="1"/>
</dbReference>
<reference evidence="8" key="1">
    <citation type="submission" date="2014-12" db="EMBL/GenBank/DDBJ databases">
        <title>Genome Sequence of Valsa Canker Pathogens Uncovers a Specific Adaption of Colonization on Woody Bark.</title>
        <authorList>
            <person name="Yin Z."/>
            <person name="Liu H."/>
            <person name="Gao X."/>
            <person name="Li Z."/>
            <person name="Song N."/>
            <person name="Ke X."/>
            <person name="Dai Q."/>
            <person name="Wu Y."/>
            <person name="Sun Y."/>
            <person name="Xu J.-R."/>
            <person name="Kang Z.K."/>
            <person name="Wang L."/>
            <person name="Huang L."/>
        </authorList>
    </citation>
    <scope>NUCLEOTIDE SEQUENCE [LARGE SCALE GENOMIC DNA]</scope>
    <source>
        <strain evidence="8">03-8</strain>
    </source>
</reference>
<dbReference type="Proteomes" id="UP000078559">
    <property type="component" value="Chromosome 10"/>
</dbReference>
<name>A0A194WAE2_CYTMA</name>
<feature type="domain" description="Protein kinase" evidence="7">
    <location>
        <begin position="238"/>
        <end position="496"/>
    </location>
</feature>
<keyword evidence="3" id="KW-0547">Nucleotide-binding</keyword>
<dbReference type="GO" id="GO:0005634">
    <property type="term" value="C:nucleus"/>
    <property type="evidence" value="ECO:0007669"/>
    <property type="project" value="TreeGrafter"/>
</dbReference>
<feature type="compositionally biased region" description="Basic and acidic residues" evidence="6">
    <location>
        <begin position="736"/>
        <end position="767"/>
    </location>
</feature>
<dbReference type="InterPro" id="IPR011009">
    <property type="entry name" value="Kinase-like_dom_sf"/>
</dbReference>
<feature type="region of interest" description="Disordered" evidence="6">
    <location>
        <begin position="540"/>
        <end position="570"/>
    </location>
</feature>
<evidence type="ECO:0000313" key="9">
    <source>
        <dbReference type="Proteomes" id="UP000078559"/>
    </source>
</evidence>
<proteinExistence type="predicted"/>
<evidence type="ECO:0000256" key="5">
    <source>
        <dbReference type="ARBA" id="ARBA00022840"/>
    </source>
</evidence>
<dbReference type="PROSITE" id="PS50011">
    <property type="entry name" value="PROTEIN_KINASE_DOM"/>
    <property type="match status" value="1"/>
</dbReference>
<keyword evidence="2" id="KW-0808">Transferase</keyword>
<evidence type="ECO:0000256" key="1">
    <source>
        <dbReference type="ARBA" id="ARBA00022527"/>
    </source>
</evidence>
<dbReference type="SUPFAM" id="SSF56112">
    <property type="entry name" value="Protein kinase-like (PK-like)"/>
    <property type="match status" value="1"/>
</dbReference>
<feature type="compositionally biased region" description="Acidic residues" evidence="6">
    <location>
        <begin position="27"/>
        <end position="49"/>
    </location>
</feature>
<sequence>MAQNRSRYIEPLLEDRSQHPSQAPEDGAYDDDSSDDNSNDDNSNDDNSNDDNSQQLEETSKLPDYDYSPGLQLRFDDERKNRVGIVFGTSLNADIVLPTRTSLKRLGQFQCALTFDDQGRLILRDLQSRRRNNIGGTAVTYKGQGGDKRRSFTWILSGASFTGRNQPIVIELHDTIKIGIVVAPHDIHSPLYKDNVTQFRRGPAANVDDLVFGGLGVQSMGSTAMQSGAQTPSTDAILLNDGELGRGAQAAVIRVWDVSTGNEFASKNPLSRWSQGRLKEEVDIMKQITHENIVQCIPEFSRTTPVPRLVLEYVPLGSLEDQHNEASITVEETFTVLCQGLQGLRYLHERETPIAHRDIKPSNILVQSRTPYLHVKLADFGFSKESQDYFSTYCGTRFYLAPEVHKKESYDTAVDIWSLGLVVFQYAYGLPELSKRFDGVEWAKRIIQALKDAARASNCPLLAFLSRAMLVEDPDSRSSAHRCWKRARELDVSEFRCSTPASHIEDKQTTIRLPAESHDDGDGIQQTVLFQGAGVAINPNWRGSSEDRYPTSLIHNGRQDRSDAPPPESFVSASAAFREQLSQASNPSPSNKSFPDSAGREARYFFEKFSNPLHSLYVGSSLAEAGEESDCTNGTDQGSVVPVQYDPSKPVGGASSSIVLQDWYHDSRLAAPSAVSDRGVSDTLGDLMQLCQPINNPNPSDACPPDYSRLAGCHPNSTNASCFAGDEDPLPPGPSQKDEHRAPSHAREGMPTDLIPDRQDRQEEAPARRRKTSPQDKVVLEAAYLRNSRPNKQERSDIAERQGAGLQRAEVGELQSREGQAQRVAS</sequence>
<accession>A0A194WAE2</accession>
<evidence type="ECO:0000256" key="2">
    <source>
        <dbReference type="ARBA" id="ARBA00022679"/>
    </source>
</evidence>
<dbReference type="AlphaFoldDB" id="A0A194WAE2"/>
<dbReference type="OrthoDB" id="10252171at2759"/>
<dbReference type="Pfam" id="PF00069">
    <property type="entry name" value="Pkinase"/>
    <property type="match status" value="1"/>
</dbReference>
<dbReference type="EMBL" id="CM003107">
    <property type="protein sequence ID" value="KUI73411.1"/>
    <property type="molecule type" value="Genomic_DNA"/>
</dbReference>
<dbReference type="GO" id="GO:0004674">
    <property type="term" value="F:protein serine/threonine kinase activity"/>
    <property type="evidence" value="ECO:0007669"/>
    <property type="project" value="UniProtKB-KW"/>
</dbReference>
<feature type="compositionally biased region" description="Polar residues" evidence="6">
    <location>
        <begin position="817"/>
        <end position="826"/>
    </location>
</feature>
<keyword evidence="1" id="KW-0723">Serine/threonine-protein kinase</keyword>
<evidence type="ECO:0000256" key="4">
    <source>
        <dbReference type="ARBA" id="ARBA00022777"/>
    </source>
</evidence>
<organism evidence="8 9">
    <name type="scientific">Cytospora mali</name>
    <name type="common">Apple Valsa canker fungus</name>
    <name type="synonym">Valsa mali</name>
    <dbReference type="NCBI Taxonomy" id="578113"/>
    <lineage>
        <taxon>Eukaryota</taxon>
        <taxon>Fungi</taxon>
        <taxon>Dikarya</taxon>
        <taxon>Ascomycota</taxon>
        <taxon>Pezizomycotina</taxon>
        <taxon>Sordariomycetes</taxon>
        <taxon>Sordariomycetidae</taxon>
        <taxon>Diaporthales</taxon>
        <taxon>Cytosporaceae</taxon>
        <taxon>Cytospora</taxon>
    </lineage>
</organism>
<dbReference type="GO" id="GO:0005524">
    <property type="term" value="F:ATP binding"/>
    <property type="evidence" value="ECO:0007669"/>
    <property type="project" value="UniProtKB-KW"/>
</dbReference>
<protein>
    <recommendedName>
        <fullName evidence="7">Protein kinase domain-containing protein</fullName>
    </recommendedName>
</protein>
<feature type="region of interest" description="Disordered" evidence="6">
    <location>
        <begin position="1"/>
        <end position="73"/>
    </location>
</feature>
<dbReference type="InterPro" id="IPR008271">
    <property type="entry name" value="Ser/Thr_kinase_AS"/>
</dbReference>
<keyword evidence="4" id="KW-0418">Kinase</keyword>
<keyword evidence="5" id="KW-0067">ATP-binding</keyword>